<dbReference type="GO" id="GO:0016706">
    <property type="term" value="F:2-oxoglutarate-dependent dioxygenase activity"/>
    <property type="evidence" value="ECO:0007669"/>
    <property type="project" value="UniProtKB-ARBA"/>
</dbReference>
<evidence type="ECO:0008006" key="4">
    <source>
        <dbReference type="Google" id="ProtNLM"/>
    </source>
</evidence>
<evidence type="ECO:0000256" key="1">
    <source>
        <dbReference type="ARBA" id="ARBA00001954"/>
    </source>
</evidence>
<dbReference type="InterPro" id="IPR008775">
    <property type="entry name" value="Phytyl_CoA_dOase-like"/>
</dbReference>
<comment type="cofactor">
    <cofactor evidence="1">
        <name>Fe(2+)</name>
        <dbReference type="ChEBI" id="CHEBI:29033"/>
    </cofactor>
</comment>
<dbReference type="AlphaFoldDB" id="A0A2Z4AIA3"/>
<sequence length="298" mass="33778">MPKFRLTTHINYIIPKLVAMTANRLSREQSSFFDTFGFLSLPGFMADDIGEITDAFEEVWAERGGGHHGQPHDGKNRSCIVPFIDQHERLCALLDDPRIEGLLCGLLGDDFNYMGSDGNYYAGDTQWHSDGYKKTIRHTKIAFYLDSLTRDTGCLRVIPGSHRLGEGYSEVLEGEVRDSEDRWGVRGEEVPAVAFETKPGDILIFQHNLKHAAFGGGGRRRMFTINCCQRVGEDQIHLLKEDIAARARFWLDRNYGEKMIATANERRMVHLEQVMANDSHLAELSARSREEMLEPSRG</sequence>
<dbReference type="Proteomes" id="UP000247465">
    <property type="component" value="Chromosome"/>
</dbReference>
<evidence type="ECO:0000313" key="3">
    <source>
        <dbReference type="Proteomes" id="UP000247465"/>
    </source>
</evidence>
<accession>A0A2Z4AIA3</accession>
<reference evidence="2 3" key="1">
    <citation type="submission" date="2018-06" db="EMBL/GenBank/DDBJ databases">
        <title>Draft Genome Sequence of a Novel Marine Bacterium Related to the Verrucomicrobia.</title>
        <authorList>
            <person name="Vosseberg J."/>
            <person name="Martijn J."/>
            <person name="Ettema T.J.G."/>
        </authorList>
    </citation>
    <scope>NUCLEOTIDE SEQUENCE [LARGE SCALE GENOMIC DNA]</scope>
    <source>
        <strain evidence="2">TARA_B100001123</strain>
    </source>
</reference>
<evidence type="ECO:0000313" key="2">
    <source>
        <dbReference type="EMBL" id="AWT60968.1"/>
    </source>
</evidence>
<organism evidence="2 3">
    <name type="scientific">Candidatus Moanibacter tarae</name>
    <dbReference type="NCBI Taxonomy" id="2200854"/>
    <lineage>
        <taxon>Bacteria</taxon>
        <taxon>Pseudomonadati</taxon>
        <taxon>Verrucomicrobiota</taxon>
        <taxon>Opitutia</taxon>
        <taxon>Puniceicoccales</taxon>
        <taxon>Puniceicoccales incertae sedis</taxon>
        <taxon>Candidatus Moanibacter</taxon>
    </lineage>
</organism>
<name>A0A2Z4AIA3_9BACT</name>
<dbReference type="KEGG" id="mtar:DF168_02193"/>
<protein>
    <recommendedName>
        <fullName evidence="4">Phytanoyl-CoA dioxygenase family protein</fullName>
    </recommendedName>
</protein>
<dbReference type="GO" id="GO:0005506">
    <property type="term" value="F:iron ion binding"/>
    <property type="evidence" value="ECO:0007669"/>
    <property type="project" value="UniProtKB-ARBA"/>
</dbReference>
<dbReference type="PANTHER" id="PTHR20883">
    <property type="entry name" value="PHYTANOYL-COA DIOXYGENASE DOMAIN CONTAINING 1"/>
    <property type="match status" value="1"/>
</dbReference>
<gene>
    <name evidence="2" type="ORF">DF168_02193</name>
</gene>
<dbReference type="EMBL" id="CP029803">
    <property type="protein sequence ID" value="AWT60968.1"/>
    <property type="molecule type" value="Genomic_DNA"/>
</dbReference>
<dbReference type="Gene3D" id="2.60.120.620">
    <property type="entry name" value="q2cbj1_9rhob like domain"/>
    <property type="match status" value="1"/>
</dbReference>
<dbReference type="Pfam" id="PF05721">
    <property type="entry name" value="PhyH"/>
    <property type="match status" value="1"/>
</dbReference>
<dbReference type="SUPFAM" id="SSF51197">
    <property type="entry name" value="Clavaminate synthase-like"/>
    <property type="match status" value="1"/>
</dbReference>
<dbReference type="PANTHER" id="PTHR20883:SF48">
    <property type="entry name" value="ECTOINE DIOXYGENASE"/>
    <property type="match status" value="1"/>
</dbReference>
<proteinExistence type="predicted"/>